<proteinExistence type="predicted"/>
<name>A0A9P6KUA4_9PLEO</name>
<gene>
    <name evidence="1" type="ORF">PMIN01_01739</name>
</gene>
<comment type="caution">
    <text evidence="1">The sequence shown here is derived from an EMBL/GenBank/DDBJ whole genome shotgun (WGS) entry which is preliminary data.</text>
</comment>
<protein>
    <submittedName>
        <fullName evidence="1">Uncharacterized protein</fullName>
    </submittedName>
</protein>
<dbReference type="OrthoDB" id="10367946at2759"/>
<evidence type="ECO:0000313" key="2">
    <source>
        <dbReference type="Proteomes" id="UP000756921"/>
    </source>
</evidence>
<dbReference type="AlphaFoldDB" id="A0A9P6KUA4"/>
<keyword evidence="2" id="KW-1185">Reference proteome</keyword>
<dbReference type="Proteomes" id="UP000756921">
    <property type="component" value="Unassembled WGS sequence"/>
</dbReference>
<organism evidence="1 2">
    <name type="scientific">Paraphaeosphaeria minitans</name>
    <dbReference type="NCBI Taxonomy" id="565426"/>
    <lineage>
        <taxon>Eukaryota</taxon>
        <taxon>Fungi</taxon>
        <taxon>Dikarya</taxon>
        <taxon>Ascomycota</taxon>
        <taxon>Pezizomycotina</taxon>
        <taxon>Dothideomycetes</taxon>
        <taxon>Pleosporomycetidae</taxon>
        <taxon>Pleosporales</taxon>
        <taxon>Massarineae</taxon>
        <taxon>Didymosphaeriaceae</taxon>
        <taxon>Paraphaeosphaeria</taxon>
    </lineage>
</organism>
<accession>A0A9P6KUA4</accession>
<dbReference type="EMBL" id="WJXW01000002">
    <property type="protein sequence ID" value="KAF9739105.1"/>
    <property type="molecule type" value="Genomic_DNA"/>
</dbReference>
<sequence length="235" mass="25728">MVLGIGNNGQSVGKKDIDKGSVYEDIKKAVGELCPLSQAGPGTMGYCHTEKGVTINSIPVKNKDGVLSYEGSFTVKVGSSHVGFPGVKEILIDAVAWTIVTVMNENCWKPNFLGDEHDLELCKAPDITMVRIDYVGWLVVFITADTKGMAYPRDMRACAQEGWAAGEVKEKTEKKIREQIKANKWHEPLKLKGPGYLSVETSCYTNSTATGQGDGWCRKDAFEYMPGTKCPPTRL</sequence>
<reference evidence="1" key="1">
    <citation type="journal article" date="2020" name="Mol. Plant Microbe Interact.">
        <title>Genome Sequence of the Biocontrol Agent Coniothyrium minitans strain Conio (IMI 134523).</title>
        <authorList>
            <person name="Patel D."/>
            <person name="Shittu T.A."/>
            <person name="Baroncelli R."/>
            <person name="Muthumeenakshi S."/>
            <person name="Osborne T.H."/>
            <person name="Janganan T.K."/>
            <person name="Sreenivasaprasad S."/>
        </authorList>
    </citation>
    <scope>NUCLEOTIDE SEQUENCE</scope>
    <source>
        <strain evidence="1">Conio</strain>
    </source>
</reference>
<evidence type="ECO:0000313" key="1">
    <source>
        <dbReference type="EMBL" id="KAF9739105.1"/>
    </source>
</evidence>